<evidence type="ECO:0000313" key="5">
    <source>
        <dbReference type="Proteomes" id="UP000229081"/>
    </source>
</evidence>
<keyword evidence="2" id="KW-0472">Membrane</keyword>
<feature type="signal peptide" evidence="3">
    <location>
        <begin position="1"/>
        <end position="21"/>
    </location>
</feature>
<keyword evidence="2" id="KW-1133">Transmembrane helix</keyword>
<feature type="compositionally biased region" description="Low complexity" evidence="1">
    <location>
        <begin position="89"/>
        <end position="100"/>
    </location>
</feature>
<dbReference type="PROSITE" id="PS51257">
    <property type="entry name" value="PROKAR_LIPOPROTEIN"/>
    <property type="match status" value="1"/>
</dbReference>
<sequence>MAMRRRVILLLPLLFACGHCAAPEPAPQPNPSTDSATIGGDPVSAPDPAPLPAATDAPENTVATEHPPLASARPQASVEAARASRRAAGRVQSDEPVPCDAVDDDVSAADCREFTRQKARLRPGILAFDPPAKMTVGVTYDLTLSIGKATDAEEIRAVVRREGRRLEERTLQVGAFMTATLTGNAFEIALQGTEGPSRSLGADRRDIWQWQVKPLRAGTQRLLLTVSADAMGADGKRRRFSLANRPVDILVEVTASQRREDRTRAIEDSLGRGARVMSALEKWMIGLAALLAAVGGAWLALRKFGKPKEVAADKPPNP</sequence>
<evidence type="ECO:0008006" key="6">
    <source>
        <dbReference type="Google" id="ProtNLM"/>
    </source>
</evidence>
<keyword evidence="2" id="KW-0812">Transmembrane</keyword>
<name>A0A2K8MBP7_9SPHN</name>
<evidence type="ECO:0000256" key="3">
    <source>
        <dbReference type="SAM" id="SignalP"/>
    </source>
</evidence>
<feature type="chain" id="PRO_5014817145" description="DUF3153 domain-containing protein" evidence="3">
    <location>
        <begin position="22"/>
        <end position="318"/>
    </location>
</feature>
<proteinExistence type="predicted"/>
<evidence type="ECO:0000256" key="2">
    <source>
        <dbReference type="SAM" id="Phobius"/>
    </source>
</evidence>
<keyword evidence="5" id="KW-1185">Reference proteome</keyword>
<dbReference type="Proteomes" id="UP000229081">
    <property type="component" value="Chromosome"/>
</dbReference>
<dbReference type="KEGG" id="sphc:CVN68_04240"/>
<feature type="transmembrane region" description="Helical" evidence="2">
    <location>
        <begin position="283"/>
        <end position="301"/>
    </location>
</feature>
<dbReference type="EMBL" id="CP024923">
    <property type="protein sequence ID" value="ATY31283.1"/>
    <property type="molecule type" value="Genomic_DNA"/>
</dbReference>
<reference evidence="4 5" key="1">
    <citation type="submission" date="2017-11" db="EMBL/GenBank/DDBJ databases">
        <title>Complete genome sequence of Sphingomonas sp. Strain Cra20, a psychrotolerant potential plant growth promoting rhizobacteria.</title>
        <authorList>
            <person name="Luo Y."/>
        </authorList>
    </citation>
    <scope>NUCLEOTIDE SEQUENCE [LARGE SCALE GENOMIC DNA]</scope>
    <source>
        <strain evidence="4 5">Cra20</strain>
    </source>
</reference>
<dbReference type="AlphaFoldDB" id="A0A2K8MBP7"/>
<protein>
    <recommendedName>
        <fullName evidence="6">DUF3153 domain-containing protein</fullName>
    </recommendedName>
</protein>
<evidence type="ECO:0000256" key="1">
    <source>
        <dbReference type="SAM" id="MobiDB-lite"/>
    </source>
</evidence>
<gene>
    <name evidence="4" type="ORF">CVN68_04240</name>
</gene>
<keyword evidence="3" id="KW-0732">Signal</keyword>
<organism evidence="4 5">
    <name type="scientific">Sphingomonas psychrotolerans</name>
    <dbReference type="NCBI Taxonomy" id="1327635"/>
    <lineage>
        <taxon>Bacteria</taxon>
        <taxon>Pseudomonadati</taxon>
        <taxon>Pseudomonadota</taxon>
        <taxon>Alphaproteobacteria</taxon>
        <taxon>Sphingomonadales</taxon>
        <taxon>Sphingomonadaceae</taxon>
        <taxon>Sphingomonas</taxon>
    </lineage>
</organism>
<evidence type="ECO:0000313" key="4">
    <source>
        <dbReference type="EMBL" id="ATY31283.1"/>
    </source>
</evidence>
<feature type="region of interest" description="Disordered" evidence="1">
    <location>
        <begin position="25"/>
        <end position="101"/>
    </location>
</feature>
<accession>A0A2K8MBP7</accession>